<sequence length="127" mass="14279">MAYPILRDYVLHSSALMNKRGRSYSTPVIRALNASVTLNGQSDESDNNRPDNKYAKESRWHSNLVSIHHICHVMGPHSEFSKSDNQTHQERHDCRHIKSKYIGCRSAQEGGFAGFFFAVASVIGISC</sequence>
<evidence type="ECO:0000313" key="2">
    <source>
        <dbReference type="Proteomes" id="UP000310719"/>
    </source>
</evidence>
<dbReference type="Proteomes" id="UP000310719">
    <property type="component" value="Chromosome"/>
</dbReference>
<organism evidence="1 2">
    <name type="scientific">Leclercia adecarboxylata</name>
    <dbReference type="NCBI Taxonomy" id="83655"/>
    <lineage>
        <taxon>Bacteria</taxon>
        <taxon>Pseudomonadati</taxon>
        <taxon>Pseudomonadota</taxon>
        <taxon>Gammaproteobacteria</taxon>
        <taxon>Enterobacterales</taxon>
        <taxon>Enterobacteriaceae</taxon>
        <taxon>Leclercia</taxon>
    </lineage>
</organism>
<dbReference type="AlphaFoldDB" id="A0A4U9HUW0"/>
<reference evidence="1 2" key="1">
    <citation type="submission" date="2019-05" db="EMBL/GenBank/DDBJ databases">
        <authorList>
            <consortium name="Pathogen Informatics"/>
        </authorList>
    </citation>
    <scope>NUCLEOTIDE SEQUENCE [LARGE SCALE GENOMIC DNA]</scope>
    <source>
        <strain evidence="1 2">NCTC13032</strain>
    </source>
</reference>
<accession>A0A4U9HUW0</accession>
<evidence type="ECO:0000313" key="1">
    <source>
        <dbReference type="EMBL" id="VTP67685.1"/>
    </source>
</evidence>
<dbReference type="EMBL" id="LR590464">
    <property type="protein sequence ID" value="VTP67685.1"/>
    <property type="molecule type" value="Genomic_DNA"/>
</dbReference>
<protein>
    <submittedName>
        <fullName evidence="1">Uncharacterized protein</fullName>
    </submittedName>
</protein>
<gene>
    <name evidence="1" type="ORF">NCTC13032_03171</name>
</gene>
<name>A0A4U9HUW0_9ENTR</name>
<proteinExistence type="predicted"/>